<dbReference type="RefSeq" id="WP_246440408.1">
    <property type="nucleotide sequence ID" value="NZ_JACHGF010000006.1"/>
</dbReference>
<reference evidence="1 2" key="1">
    <citation type="submission" date="2020-08" db="EMBL/GenBank/DDBJ databases">
        <title>Genomic Encyclopedia of Type Strains, Phase IV (KMG-IV): sequencing the most valuable type-strain genomes for metagenomic binning, comparative biology and taxonomic classification.</title>
        <authorList>
            <person name="Goeker M."/>
        </authorList>
    </citation>
    <scope>NUCLEOTIDE SEQUENCE [LARGE SCALE GENOMIC DNA]</scope>
    <source>
        <strain evidence="1 2">DSM 105074</strain>
    </source>
</reference>
<evidence type="ECO:0000313" key="1">
    <source>
        <dbReference type="EMBL" id="MBB5285609.1"/>
    </source>
</evidence>
<name>A0A840U164_9BACT</name>
<evidence type="ECO:0000313" key="2">
    <source>
        <dbReference type="Proteomes" id="UP000557307"/>
    </source>
</evidence>
<dbReference type="Gene3D" id="3.10.450.50">
    <property type="match status" value="1"/>
</dbReference>
<gene>
    <name evidence="1" type="ORF">HNQ92_003769</name>
</gene>
<dbReference type="AlphaFoldDB" id="A0A840U164"/>
<dbReference type="EMBL" id="JACHGF010000006">
    <property type="protein sequence ID" value="MBB5285609.1"/>
    <property type="molecule type" value="Genomic_DNA"/>
</dbReference>
<accession>A0A840U164</accession>
<protein>
    <submittedName>
        <fullName evidence="1">Uncharacterized protein</fullName>
    </submittedName>
</protein>
<keyword evidence="2" id="KW-1185">Reference proteome</keyword>
<organism evidence="1 2">
    <name type="scientific">Rhabdobacter roseus</name>
    <dbReference type="NCBI Taxonomy" id="1655419"/>
    <lineage>
        <taxon>Bacteria</taxon>
        <taxon>Pseudomonadati</taxon>
        <taxon>Bacteroidota</taxon>
        <taxon>Cytophagia</taxon>
        <taxon>Cytophagales</taxon>
        <taxon>Cytophagaceae</taxon>
        <taxon>Rhabdobacter</taxon>
    </lineage>
</organism>
<sequence>MFRRTRRGFGSAPTRSREVFEVAAKTASAKFRAEWGIDYIHLKIKGSWYIVNVLW</sequence>
<comment type="caution">
    <text evidence="1">The sequence shown here is derived from an EMBL/GenBank/DDBJ whole genome shotgun (WGS) entry which is preliminary data.</text>
</comment>
<dbReference type="Proteomes" id="UP000557307">
    <property type="component" value="Unassembled WGS sequence"/>
</dbReference>
<proteinExistence type="predicted"/>